<accession>A0A812MKM6</accession>
<organism evidence="1 2">
    <name type="scientific">Symbiodinium necroappetens</name>
    <dbReference type="NCBI Taxonomy" id="1628268"/>
    <lineage>
        <taxon>Eukaryota</taxon>
        <taxon>Sar</taxon>
        <taxon>Alveolata</taxon>
        <taxon>Dinophyceae</taxon>
        <taxon>Suessiales</taxon>
        <taxon>Symbiodiniaceae</taxon>
        <taxon>Symbiodinium</taxon>
    </lineage>
</organism>
<dbReference type="EMBL" id="CAJNJA010011452">
    <property type="protein sequence ID" value="CAE7272767.1"/>
    <property type="molecule type" value="Genomic_DNA"/>
</dbReference>
<evidence type="ECO:0000313" key="2">
    <source>
        <dbReference type="Proteomes" id="UP000601435"/>
    </source>
</evidence>
<sequence>AADRLASQCASGKVSGSQLSEMLCDRVRRLYLGLDGGASADEGLLRLLQLADAMKTQGSPMMIEAVKQVKDSVSEEFLSLKSNVKCQAVATPLLVRLGLGGPADLPDLLGEAPSSAGGAAAG</sequence>
<proteinExistence type="predicted"/>
<dbReference type="AlphaFoldDB" id="A0A812MKM6"/>
<reference evidence="1" key="1">
    <citation type="submission" date="2021-02" db="EMBL/GenBank/DDBJ databases">
        <authorList>
            <person name="Dougan E. K."/>
            <person name="Rhodes N."/>
            <person name="Thang M."/>
            <person name="Chan C."/>
        </authorList>
    </citation>
    <scope>NUCLEOTIDE SEQUENCE</scope>
</reference>
<feature type="non-terminal residue" evidence="1">
    <location>
        <position position="122"/>
    </location>
</feature>
<dbReference type="Proteomes" id="UP000601435">
    <property type="component" value="Unassembled WGS sequence"/>
</dbReference>
<name>A0A812MKM6_9DINO</name>
<comment type="caution">
    <text evidence="1">The sequence shown here is derived from an EMBL/GenBank/DDBJ whole genome shotgun (WGS) entry which is preliminary data.</text>
</comment>
<evidence type="ECO:0000313" key="1">
    <source>
        <dbReference type="EMBL" id="CAE7272767.1"/>
    </source>
</evidence>
<keyword evidence="2" id="KW-1185">Reference proteome</keyword>
<dbReference type="OrthoDB" id="436480at2759"/>
<feature type="non-terminal residue" evidence="1">
    <location>
        <position position="1"/>
    </location>
</feature>
<gene>
    <name evidence="1" type="primary">Ank1</name>
    <name evidence="1" type="ORF">SNEC2469_LOCUS6567</name>
</gene>
<protein>
    <submittedName>
        <fullName evidence="1">Ank1 protein</fullName>
    </submittedName>
</protein>